<dbReference type="GO" id="GO:0006891">
    <property type="term" value="P:intra-Golgi vesicle-mediated transport"/>
    <property type="evidence" value="ECO:0007669"/>
    <property type="project" value="TreeGrafter"/>
</dbReference>
<evidence type="ECO:0000256" key="3">
    <source>
        <dbReference type="ARBA" id="ARBA00022448"/>
    </source>
</evidence>
<dbReference type="SUPFAM" id="SSF54585">
    <property type="entry name" value="Cdc48 domain 2-like"/>
    <property type="match status" value="1"/>
</dbReference>
<dbReference type="SMART" id="SM00382">
    <property type="entry name" value="AAA"/>
    <property type="match status" value="2"/>
</dbReference>
<dbReference type="SMART" id="SM01073">
    <property type="entry name" value="CDC48_N"/>
    <property type="match status" value="1"/>
</dbReference>
<keyword evidence="6 12" id="KW-0547">Nucleotide-binding</keyword>
<dbReference type="InterPro" id="IPR029067">
    <property type="entry name" value="CDC48_domain_2-like_sf"/>
</dbReference>
<dbReference type="Gene3D" id="3.40.50.300">
    <property type="entry name" value="P-loop containing nucleotide triphosphate hydrolases"/>
    <property type="match status" value="2"/>
</dbReference>
<gene>
    <name evidence="16" type="ORF">FFLO_06582</name>
</gene>
<evidence type="ECO:0000256" key="1">
    <source>
        <dbReference type="ARBA" id="ARBA00004496"/>
    </source>
</evidence>
<keyword evidence="8 12" id="KW-0931">ER-Golgi transport</keyword>
<dbReference type="GO" id="GO:0005795">
    <property type="term" value="C:Golgi stack"/>
    <property type="evidence" value="ECO:0007669"/>
    <property type="project" value="TreeGrafter"/>
</dbReference>
<dbReference type="OrthoDB" id="9982946at2759"/>
<evidence type="ECO:0000256" key="12">
    <source>
        <dbReference type="RuleBase" id="RU367045"/>
    </source>
</evidence>
<comment type="function">
    <text evidence="10 12">Required for vesicle-mediated transport. Catalyzes the fusion of transport vesicles within the Golgi cisternae. Is also required for transport from the endoplasmic reticulum to the Golgi stack. Seems to function as a fusion protein required for the delivery of cargo proteins to all compartments of the Golgi stack independent of vesicle origin.</text>
</comment>
<dbReference type="FunFam" id="3.40.50.300:FF:000166">
    <property type="entry name" value="vesicle-fusing ATPase isoform X1"/>
    <property type="match status" value="1"/>
</dbReference>
<dbReference type="PROSITE" id="PS00674">
    <property type="entry name" value="AAA"/>
    <property type="match status" value="1"/>
</dbReference>
<evidence type="ECO:0000256" key="8">
    <source>
        <dbReference type="ARBA" id="ARBA00022892"/>
    </source>
</evidence>
<evidence type="ECO:0000256" key="13">
    <source>
        <dbReference type="SAM" id="MobiDB-lite"/>
    </source>
</evidence>
<dbReference type="GO" id="GO:0005524">
    <property type="term" value="F:ATP binding"/>
    <property type="evidence" value="ECO:0007669"/>
    <property type="project" value="UniProtKB-UniRule"/>
</dbReference>
<evidence type="ECO:0000256" key="10">
    <source>
        <dbReference type="ARBA" id="ARBA00056429"/>
    </source>
</evidence>
<name>A0A8K0NM07_9TREE</name>
<dbReference type="FunFam" id="3.40.50.300:FF:000187">
    <property type="entry name" value="Vesicular-fusion ATPase SEC18"/>
    <property type="match status" value="1"/>
</dbReference>
<dbReference type="SUPFAM" id="SSF52540">
    <property type="entry name" value="P-loop containing nucleoside triphosphate hydrolases"/>
    <property type="match status" value="2"/>
</dbReference>
<dbReference type="FunFam" id="1.10.8.60:FF:000026">
    <property type="entry name" value="vesicle-fusing ATPase isoform X1"/>
    <property type="match status" value="1"/>
</dbReference>
<comment type="similarity">
    <text evidence="2 12">Belongs to the AAA ATPase family.</text>
</comment>
<dbReference type="Proteomes" id="UP000812966">
    <property type="component" value="Unassembled WGS sequence"/>
</dbReference>
<keyword evidence="12" id="KW-0378">Hydrolase</keyword>
<feature type="compositionally biased region" description="Low complexity" evidence="13">
    <location>
        <begin position="124"/>
        <end position="137"/>
    </location>
</feature>
<evidence type="ECO:0000256" key="4">
    <source>
        <dbReference type="ARBA" id="ARBA00022490"/>
    </source>
</evidence>
<keyword evidence="4 12" id="KW-0963">Cytoplasm</keyword>
<dbReference type="SUPFAM" id="SSF50692">
    <property type="entry name" value="ADC-like"/>
    <property type="match status" value="1"/>
</dbReference>
<keyword evidence="5" id="KW-0677">Repeat</keyword>
<dbReference type="Gene3D" id="2.40.40.20">
    <property type="match status" value="1"/>
</dbReference>
<dbReference type="FunFam" id="1.10.8.60:FF:000161">
    <property type="entry name" value="Putative AAA family ATPase SEC18"/>
    <property type="match status" value="1"/>
</dbReference>
<dbReference type="Pfam" id="PF00004">
    <property type="entry name" value="AAA"/>
    <property type="match status" value="2"/>
</dbReference>
<evidence type="ECO:0000256" key="9">
    <source>
        <dbReference type="ARBA" id="ARBA00022927"/>
    </source>
</evidence>
<dbReference type="InterPro" id="IPR004201">
    <property type="entry name" value="Cdc48_dom2"/>
</dbReference>
<evidence type="ECO:0000259" key="14">
    <source>
        <dbReference type="SMART" id="SM00382"/>
    </source>
</evidence>
<evidence type="ECO:0000256" key="11">
    <source>
        <dbReference type="ARBA" id="ARBA00068637"/>
    </source>
</evidence>
<evidence type="ECO:0000256" key="6">
    <source>
        <dbReference type="ARBA" id="ARBA00022741"/>
    </source>
</evidence>
<comment type="subcellular location">
    <subcellularLocation>
        <location evidence="1 12">Cytoplasm</location>
    </subcellularLocation>
</comment>
<comment type="caution">
    <text evidence="16">The sequence shown here is derived from an EMBL/GenBank/DDBJ whole genome shotgun (WGS) entry which is preliminary data.</text>
</comment>
<feature type="domain" description="CDC48 N-terminal subdomain" evidence="15">
    <location>
        <begin position="143"/>
        <end position="223"/>
    </location>
</feature>
<dbReference type="InterPro" id="IPR039812">
    <property type="entry name" value="Vesicle-fus_ATPase"/>
</dbReference>
<dbReference type="InterPro" id="IPR041569">
    <property type="entry name" value="AAA_lid_3"/>
</dbReference>
<dbReference type="InterPro" id="IPR027417">
    <property type="entry name" value="P-loop_NTPase"/>
</dbReference>
<dbReference type="InterPro" id="IPR003338">
    <property type="entry name" value="CDC4_N-term_subdom"/>
</dbReference>
<evidence type="ECO:0000256" key="2">
    <source>
        <dbReference type="ARBA" id="ARBA00006914"/>
    </source>
</evidence>
<dbReference type="PANTHER" id="PTHR23078">
    <property type="entry name" value="VESICULAR-FUSION PROTEIN NSF"/>
    <property type="match status" value="1"/>
</dbReference>
<feature type="region of interest" description="Disordered" evidence="13">
    <location>
        <begin position="1"/>
        <end position="140"/>
    </location>
</feature>
<dbReference type="CDD" id="cd19504">
    <property type="entry name" value="RecA-like_NSF-SEC18_r1-like"/>
    <property type="match status" value="1"/>
</dbReference>
<dbReference type="Gene3D" id="3.10.330.10">
    <property type="match status" value="1"/>
</dbReference>
<dbReference type="GO" id="GO:0035494">
    <property type="term" value="P:SNARE complex disassembly"/>
    <property type="evidence" value="ECO:0007669"/>
    <property type="project" value="InterPro"/>
</dbReference>
<evidence type="ECO:0000259" key="15">
    <source>
        <dbReference type="SMART" id="SM01073"/>
    </source>
</evidence>
<dbReference type="CDD" id="cd00009">
    <property type="entry name" value="AAA"/>
    <property type="match status" value="1"/>
</dbReference>
<feature type="domain" description="AAA+ ATPase" evidence="14">
    <location>
        <begin position="377"/>
        <end position="524"/>
    </location>
</feature>
<feature type="compositionally biased region" description="Low complexity" evidence="13">
    <location>
        <begin position="63"/>
        <end position="89"/>
    </location>
</feature>
<feature type="domain" description="AAA+ ATPase" evidence="14">
    <location>
        <begin position="658"/>
        <end position="794"/>
    </location>
</feature>
<protein>
    <recommendedName>
        <fullName evidence="11 12">Vesicular-fusion protein SEC18</fullName>
    </recommendedName>
</protein>
<dbReference type="FunFam" id="2.40.40.20:FF:000012">
    <property type="entry name" value="Vesicle-fusing ATPase protein"/>
    <property type="match status" value="1"/>
</dbReference>
<accession>A0A8K0NM07</accession>
<evidence type="ECO:0000313" key="16">
    <source>
        <dbReference type="EMBL" id="KAG7527811.1"/>
    </source>
</evidence>
<dbReference type="PANTHER" id="PTHR23078:SF3">
    <property type="entry name" value="VESICLE-FUSING ATPASE"/>
    <property type="match status" value="1"/>
</dbReference>
<organism evidence="16 17">
    <name type="scientific">Filobasidium floriforme</name>
    <dbReference type="NCBI Taxonomy" id="5210"/>
    <lineage>
        <taxon>Eukaryota</taxon>
        <taxon>Fungi</taxon>
        <taxon>Dikarya</taxon>
        <taxon>Basidiomycota</taxon>
        <taxon>Agaricomycotina</taxon>
        <taxon>Tremellomycetes</taxon>
        <taxon>Filobasidiales</taxon>
        <taxon>Filobasidiaceae</taxon>
        <taxon>Filobasidium</taxon>
    </lineage>
</organism>
<reference evidence="16" key="1">
    <citation type="submission" date="2020-04" db="EMBL/GenBank/DDBJ databases">
        <title>Analysis of mating type loci in Filobasidium floriforme.</title>
        <authorList>
            <person name="Nowrousian M."/>
        </authorList>
    </citation>
    <scope>NUCLEOTIDE SEQUENCE</scope>
    <source>
        <strain evidence="16">CBS 6242</strain>
    </source>
</reference>
<dbReference type="Pfam" id="PF17862">
    <property type="entry name" value="AAA_lid_3"/>
    <property type="match status" value="1"/>
</dbReference>
<evidence type="ECO:0000256" key="7">
    <source>
        <dbReference type="ARBA" id="ARBA00022840"/>
    </source>
</evidence>
<dbReference type="GO" id="GO:0016887">
    <property type="term" value="F:ATP hydrolysis activity"/>
    <property type="evidence" value="ECO:0007669"/>
    <property type="project" value="InterPro"/>
</dbReference>
<evidence type="ECO:0000313" key="17">
    <source>
        <dbReference type="Proteomes" id="UP000812966"/>
    </source>
</evidence>
<keyword evidence="9 12" id="KW-0653">Protein transport</keyword>
<dbReference type="EMBL" id="JABELV010000227">
    <property type="protein sequence ID" value="KAG7527811.1"/>
    <property type="molecule type" value="Genomic_DNA"/>
</dbReference>
<dbReference type="AlphaFoldDB" id="A0A8K0NM07"/>
<proteinExistence type="inferred from homology"/>
<keyword evidence="7 12" id="KW-0067">ATP-binding</keyword>
<dbReference type="InterPro" id="IPR003959">
    <property type="entry name" value="ATPase_AAA_core"/>
</dbReference>
<dbReference type="InterPro" id="IPR009010">
    <property type="entry name" value="Asp_de-COase-like_dom_sf"/>
</dbReference>
<dbReference type="InterPro" id="IPR003593">
    <property type="entry name" value="AAA+_ATPase"/>
</dbReference>
<dbReference type="InterPro" id="IPR003960">
    <property type="entry name" value="ATPase_AAA_CS"/>
</dbReference>
<sequence length="865" mass="94563">MPFFTRTGDGPAPRASGTSSPARQQPPPSQQYDRLPAQDNSQQRRVPPAVGGDPYGRPDSRSAGAYGQPQAYSQQQPQGYGQPQAYSQQPPLPARGYQEDPYSRAGAQGGYTDNGYPREKAEYRPAQPAQHQPQPQRGQGGGIYNIAACPTTALALTNRLVVHPQDFPEDIDYVRLKGRYVLGIVRDNTGSLQPREIGPSKHIRQWVGLSMQGEQVEVEVYEPQNGDWAGNVDLDIGFHIKKTESHEVYDTEQLAQVFITAFSNLPLTPLQTIMFDYRGVIMKATVRSISTLDGSDGDNMGIIMEGTEINWFKDPSSAIKLKNTSNRAPTQAIIAPNFKFEDMGIGGLDTEFQAIFRRAFASRVFPPGLVEKLGITHSKGILLYGPPGTGKTLMARQIGKMLNATEPKIVNGPEILNKFVGASEENIRKLFADAEKEQKEKGDESSLHIIIFDEIDAICKQRGSQSNGTGVGDSVVNQLLSKMDGVDQLNNVLVIGMTNRKDMIDDALLRPGRFEIHIEISLPDEAGRIQILNIHTSKMKDNKVMAPDVDVTELASLTKNFSGAELQGLVRSATTFAFNRHIKVGTMAGISDNVSDMQITRADFLSALEEVHAAFGVSEEELSTVVDNGIIHFSPDIETILRDGKLFVEQVKNSERTRLVSVLLHGPAGSGKTALAATMALGSNYPFIKLISPESMVGYNEAGKINELNKIFSDSYKSPISVIVIDSIERILDWNPIGPRFSNGALQALVVLLGKRPPKGRRLLILATTSNRAMLTDMEMVDAFDAEIRVPAISNLSSVATILKEVELFSQERDLQHCLSLLEQAGFGGEGKLNIGVKKLLTMAEMARQDPDPAEKLVGSLIQAS</sequence>
<keyword evidence="17" id="KW-1185">Reference proteome</keyword>
<evidence type="ECO:0000256" key="5">
    <source>
        <dbReference type="ARBA" id="ARBA00022737"/>
    </source>
</evidence>
<keyword evidence="3 12" id="KW-0813">Transport</keyword>
<dbReference type="GO" id="GO:0043001">
    <property type="term" value="P:Golgi to plasma membrane protein transport"/>
    <property type="evidence" value="ECO:0007669"/>
    <property type="project" value="TreeGrafter"/>
</dbReference>
<dbReference type="Pfam" id="PF02933">
    <property type="entry name" value="CDC48_2"/>
    <property type="match status" value="1"/>
</dbReference>
<dbReference type="Gene3D" id="1.10.8.60">
    <property type="match status" value="2"/>
</dbReference>